<feature type="region of interest" description="Disordered" evidence="1">
    <location>
        <begin position="23"/>
        <end position="72"/>
    </location>
</feature>
<evidence type="ECO:0000313" key="3">
    <source>
        <dbReference type="Proteomes" id="UP000606786"/>
    </source>
</evidence>
<proteinExistence type="predicted"/>
<sequence>QRKAARMKCIRQWWAAKAAAALTPNNSAARPKTTPRHATTKVGSRSAVGKPAGNRNRQSTAAAVAVQKPPYP</sequence>
<reference evidence="2" key="1">
    <citation type="submission" date="2020-11" db="EMBL/GenBank/DDBJ databases">
        <authorList>
            <person name="Whitehead M."/>
        </authorList>
    </citation>
    <scope>NUCLEOTIDE SEQUENCE</scope>
    <source>
        <strain evidence="2">EGII</strain>
    </source>
</reference>
<dbReference type="AlphaFoldDB" id="A0A811TWI7"/>
<dbReference type="EMBL" id="CAJHJT010000001">
    <property type="protein sequence ID" value="CAD6991172.1"/>
    <property type="molecule type" value="Genomic_DNA"/>
</dbReference>
<protein>
    <submittedName>
        <fullName evidence="2">(Mediterranean fruit fly) hypothetical protein</fullName>
    </submittedName>
</protein>
<evidence type="ECO:0000313" key="2">
    <source>
        <dbReference type="EMBL" id="CAD6991172.1"/>
    </source>
</evidence>
<keyword evidence="3" id="KW-1185">Reference proteome</keyword>
<gene>
    <name evidence="2" type="ORF">CCAP1982_LOCUS111</name>
</gene>
<evidence type="ECO:0000256" key="1">
    <source>
        <dbReference type="SAM" id="MobiDB-lite"/>
    </source>
</evidence>
<dbReference type="Proteomes" id="UP000606786">
    <property type="component" value="Unassembled WGS sequence"/>
</dbReference>
<comment type="caution">
    <text evidence="2">The sequence shown here is derived from an EMBL/GenBank/DDBJ whole genome shotgun (WGS) entry which is preliminary data.</text>
</comment>
<name>A0A811TWI7_CERCA</name>
<feature type="non-terminal residue" evidence="2">
    <location>
        <position position="1"/>
    </location>
</feature>
<accession>A0A811TWI7</accession>
<organism evidence="2 3">
    <name type="scientific">Ceratitis capitata</name>
    <name type="common">Mediterranean fruit fly</name>
    <name type="synonym">Tephritis capitata</name>
    <dbReference type="NCBI Taxonomy" id="7213"/>
    <lineage>
        <taxon>Eukaryota</taxon>
        <taxon>Metazoa</taxon>
        <taxon>Ecdysozoa</taxon>
        <taxon>Arthropoda</taxon>
        <taxon>Hexapoda</taxon>
        <taxon>Insecta</taxon>
        <taxon>Pterygota</taxon>
        <taxon>Neoptera</taxon>
        <taxon>Endopterygota</taxon>
        <taxon>Diptera</taxon>
        <taxon>Brachycera</taxon>
        <taxon>Muscomorpha</taxon>
        <taxon>Tephritoidea</taxon>
        <taxon>Tephritidae</taxon>
        <taxon>Ceratitis</taxon>
        <taxon>Ceratitis</taxon>
    </lineage>
</organism>